<dbReference type="Gene3D" id="2.130.10.10">
    <property type="entry name" value="YVTN repeat-like/Quinoprotein amine dehydrogenase"/>
    <property type="match status" value="3"/>
</dbReference>
<feature type="repeat" description="WD" evidence="3">
    <location>
        <begin position="233"/>
        <end position="277"/>
    </location>
</feature>
<feature type="repeat" description="WD" evidence="3">
    <location>
        <begin position="12"/>
        <end position="35"/>
    </location>
</feature>
<comment type="caution">
    <text evidence="4">The sequence shown here is derived from an EMBL/GenBank/DDBJ whole genome shotgun (WGS) entry which is preliminary data.</text>
</comment>
<dbReference type="InterPro" id="IPR020472">
    <property type="entry name" value="WD40_PAC1"/>
</dbReference>
<dbReference type="SMART" id="SM00320">
    <property type="entry name" value="WD40"/>
    <property type="match status" value="4"/>
</dbReference>
<accession>A0ABQ2VQ22</accession>
<feature type="repeat" description="WD" evidence="3">
    <location>
        <begin position="205"/>
        <end position="231"/>
    </location>
</feature>
<gene>
    <name evidence="4" type="ORF">GCM10010211_81030</name>
</gene>
<dbReference type="EMBL" id="BMRP01000071">
    <property type="protein sequence ID" value="GGV01522.1"/>
    <property type="molecule type" value="Genomic_DNA"/>
</dbReference>
<proteinExistence type="predicted"/>
<reference evidence="5" key="1">
    <citation type="journal article" date="2019" name="Int. J. Syst. Evol. Microbiol.">
        <title>The Global Catalogue of Microorganisms (GCM) 10K type strain sequencing project: providing services to taxonomists for standard genome sequencing and annotation.</title>
        <authorList>
            <consortium name="The Broad Institute Genomics Platform"/>
            <consortium name="The Broad Institute Genome Sequencing Center for Infectious Disease"/>
            <person name="Wu L."/>
            <person name="Ma J."/>
        </authorList>
    </citation>
    <scope>NUCLEOTIDE SEQUENCE [LARGE SCALE GENOMIC DNA]</scope>
    <source>
        <strain evidence="5">JCM 3399</strain>
    </source>
</reference>
<dbReference type="Pfam" id="PF00400">
    <property type="entry name" value="WD40"/>
    <property type="match status" value="3"/>
</dbReference>
<dbReference type="PROSITE" id="PS50082">
    <property type="entry name" value="WD_REPEATS_2"/>
    <property type="match status" value="4"/>
</dbReference>
<sequence length="328" mass="34113">MTAFPGPDGRTLLASAGRDGAVRIWDSATGAQVGVPLTGHQDSGWGHQGTVTDVAAFPGPDGRTRLATCGNDGTVRIWDPATGAPVGKPLTSDNGFFGGVAVLPGPDGHARLVTGAYGETVRIWDLATGMPAREPLAVHSRRLWAADGGWRWAAFAGPDGRTLLAASDDLGLVRILDPVADTEVCAPLANRLRNQKALAAFPGSDGRTLLATGDDEAVRIWDLATGLPAAEPLTGYSGLVNVIEAFPGPDGRTLLATGHTDGAARIWDPATAACVLTIPLGFNVRDIAIVETVMVLAAEEGILAIHTPRLPVNGVPDQPRTTCHLRSW</sequence>
<dbReference type="InterPro" id="IPR001680">
    <property type="entry name" value="WD40_rpt"/>
</dbReference>
<evidence type="ECO:0000256" key="3">
    <source>
        <dbReference type="PROSITE-ProRule" id="PRU00221"/>
    </source>
</evidence>
<evidence type="ECO:0008006" key="6">
    <source>
        <dbReference type="Google" id="ProtNLM"/>
    </source>
</evidence>
<keyword evidence="2" id="KW-0677">Repeat</keyword>
<evidence type="ECO:0000313" key="4">
    <source>
        <dbReference type="EMBL" id="GGV01522.1"/>
    </source>
</evidence>
<keyword evidence="1 3" id="KW-0853">WD repeat</keyword>
<dbReference type="PRINTS" id="PR00320">
    <property type="entry name" value="GPROTEINBRPT"/>
</dbReference>
<dbReference type="Proteomes" id="UP000654471">
    <property type="component" value="Unassembled WGS sequence"/>
</dbReference>
<protein>
    <recommendedName>
        <fullName evidence="6">WD40 repeat domain-containing protein</fullName>
    </recommendedName>
</protein>
<feature type="repeat" description="WD" evidence="3">
    <location>
        <begin position="44"/>
        <end position="88"/>
    </location>
</feature>
<organism evidence="4 5">
    <name type="scientific">Streptomyces albospinus</name>
    <dbReference type="NCBI Taxonomy" id="285515"/>
    <lineage>
        <taxon>Bacteria</taxon>
        <taxon>Bacillati</taxon>
        <taxon>Actinomycetota</taxon>
        <taxon>Actinomycetes</taxon>
        <taxon>Kitasatosporales</taxon>
        <taxon>Streptomycetaceae</taxon>
        <taxon>Streptomyces</taxon>
    </lineage>
</organism>
<dbReference type="PANTHER" id="PTHR19879:SF9">
    <property type="entry name" value="TRANSCRIPTION INITIATION FACTOR TFIID SUBUNIT 5"/>
    <property type="match status" value="1"/>
</dbReference>
<evidence type="ECO:0000256" key="2">
    <source>
        <dbReference type="ARBA" id="ARBA00022737"/>
    </source>
</evidence>
<dbReference type="SUPFAM" id="SSF50998">
    <property type="entry name" value="Quinoprotein alcohol dehydrogenase-like"/>
    <property type="match status" value="1"/>
</dbReference>
<keyword evidence="5" id="KW-1185">Reference proteome</keyword>
<evidence type="ECO:0000313" key="5">
    <source>
        <dbReference type="Proteomes" id="UP000654471"/>
    </source>
</evidence>
<dbReference type="InterPro" id="IPR011047">
    <property type="entry name" value="Quinoprotein_ADH-like_sf"/>
</dbReference>
<dbReference type="PANTHER" id="PTHR19879">
    <property type="entry name" value="TRANSCRIPTION INITIATION FACTOR TFIID"/>
    <property type="match status" value="1"/>
</dbReference>
<dbReference type="InterPro" id="IPR015943">
    <property type="entry name" value="WD40/YVTN_repeat-like_dom_sf"/>
</dbReference>
<evidence type="ECO:0000256" key="1">
    <source>
        <dbReference type="ARBA" id="ARBA00022574"/>
    </source>
</evidence>
<name>A0ABQ2VQ22_9ACTN</name>